<dbReference type="AlphaFoldDB" id="A0A6J6LEE5"/>
<dbReference type="EMBL" id="CAEZVV010000183">
    <property type="protein sequence ID" value="CAB4659578.1"/>
    <property type="molecule type" value="Genomic_DNA"/>
</dbReference>
<accession>A0A6J6LEE5</accession>
<organism evidence="1">
    <name type="scientific">freshwater metagenome</name>
    <dbReference type="NCBI Taxonomy" id="449393"/>
    <lineage>
        <taxon>unclassified sequences</taxon>
        <taxon>metagenomes</taxon>
        <taxon>ecological metagenomes</taxon>
    </lineage>
</organism>
<evidence type="ECO:0000313" key="1">
    <source>
        <dbReference type="EMBL" id="CAB4659578.1"/>
    </source>
</evidence>
<protein>
    <submittedName>
        <fullName evidence="1">Unannotated protein</fullName>
    </submittedName>
</protein>
<gene>
    <name evidence="1" type="ORF">UFOPK2143_01751</name>
</gene>
<sequence length="63" mass="7299">MVLDGFAATRKIAEWMTMSRQDGGDPFETSNLVEVRQVIRERIATHETSDVWRDRGQHVIARK</sequence>
<name>A0A6J6LEE5_9ZZZZ</name>
<proteinExistence type="predicted"/>
<reference evidence="1" key="1">
    <citation type="submission" date="2020-05" db="EMBL/GenBank/DDBJ databases">
        <authorList>
            <person name="Chiriac C."/>
            <person name="Salcher M."/>
            <person name="Ghai R."/>
            <person name="Kavagutti S V."/>
        </authorList>
    </citation>
    <scope>NUCLEOTIDE SEQUENCE</scope>
</reference>